<protein>
    <submittedName>
        <fullName evidence="2">Uncharacterized protein</fullName>
    </submittedName>
</protein>
<accession>A0A8B9ZJ22</accession>
<dbReference type="OrthoDB" id="9941921at2759"/>
<dbReference type="AlphaFoldDB" id="A0A8B9ZJ22"/>
<dbReference type="PANTHER" id="PTHR37871:SF1">
    <property type="entry name" value="PROLINE-RICH PROTEIN 22"/>
    <property type="match status" value="1"/>
</dbReference>
<name>A0A8B9ZJ22_ANAPL</name>
<dbReference type="Proteomes" id="UP000694400">
    <property type="component" value="Chromosome 28"/>
</dbReference>
<evidence type="ECO:0000313" key="2">
    <source>
        <dbReference type="Ensembl" id="ENSAPLP00020022191.1"/>
    </source>
</evidence>
<feature type="region of interest" description="Disordered" evidence="1">
    <location>
        <begin position="1"/>
        <end position="20"/>
    </location>
</feature>
<feature type="region of interest" description="Disordered" evidence="1">
    <location>
        <begin position="293"/>
        <end position="313"/>
    </location>
</feature>
<evidence type="ECO:0000313" key="3">
    <source>
        <dbReference type="Proteomes" id="UP000694400"/>
    </source>
</evidence>
<dbReference type="InterPro" id="IPR031535">
    <property type="entry name" value="PRR22"/>
</dbReference>
<reference evidence="2" key="2">
    <citation type="submission" date="2025-08" db="UniProtKB">
        <authorList>
            <consortium name="Ensembl"/>
        </authorList>
    </citation>
    <scope>IDENTIFICATION</scope>
</reference>
<dbReference type="PANTHER" id="PTHR37871">
    <property type="entry name" value="PROLINE-RICH PROTEIN 22"/>
    <property type="match status" value="1"/>
</dbReference>
<reference evidence="2" key="1">
    <citation type="submission" date="2019-08" db="EMBL/GenBank/DDBJ databases">
        <title>Three high-quality genomes provides insights into domestication of ducks.</title>
        <authorList>
            <person name="Hou Z.C."/>
            <person name="Zhu F."/>
            <person name="Yin Z.T."/>
            <person name="Zhang F."/>
        </authorList>
    </citation>
    <scope>NUCLEOTIDE SEQUENCE [LARGE SCALE GENOMIC DNA]</scope>
</reference>
<dbReference type="Ensembl" id="ENSAPLT00020023947.1">
    <property type="protein sequence ID" value="ENSAPLP00020022191.1"/>
    <property type="gene ID" value="ENSAPLG00020015472.1"/>
</dbReference>
<feature type="region of interest" description="Disordered" evidence="1">
    <location>
        <begin position="215"/>
        <end position="244"/>
    </location>
</feature>
<proteinExistence type="predicted"/>
<sequence>MELPAPRHPPRGHQRPQAPWPLQPFVLTQNFYPAGRVRPCGPQMLDGKLCIPPFIASCPPPLAPTLVLEVTDGGSLSLSLPGLPNPRLEHPFQAPPAMVASGMPRAPPPGLQMAPCGCFFDPRVFHIEWTTTNLPSPATFTLVGSASLPSTAPRGPQSREASPAWVPPLQLFMPYDPQGKVAVPAPPVLPPSFPSFQHLEGQLQQMKLSSTAVPMEASMGGGTPLGSNDPEDSSISLNSDNPADGDVALGNSIIPHTQTMGHALESPMLLPEEVLLEEAMRLFDCSLGAGECSQGSPSSVPIPEDPSDTNSSNPCYDISSLWLPEEMLSSDYSIPEASNAILSMEHLEEIRLNLEEPQWDLPLLLSPEDNAFHPNTKLEKRGKKRRNRSLPKKGSKPKASTASAGVRGQH</sequence>
<feature type="compositionally biased region" description="Basic residues" evidence="1">
    <location>
        <begin position="380"/>
        <end position="396"/>
    </location>
</feature>
<gene>
    <name evidence="2" type="primary">PRR22</name>
</gene>
<reference evidence="2" key="3">
    <citation type="submission" date="2025-09" db="UniProtKB">
        <authorList>
            <consortium name="Ensembl"/>
        </authorList>
    </citation>
    <scope>IDENTIFICATION</scope>
</reference>
<feature type="region of interest" description="Disordered" evidence="1">
    <location>
        <begin position="365"/>
        <end position="410"/>
    </location>
</feature>
<dbReference type="KEGG" id="apla:101803076"/>
<organism evidence="2 3">
    <name type="scientific">Anas platyrhynchos</name>
    <name type="common">Mallard</name>
    <name type="synonym">Anas boschas</name>
    <dbReference type="NCBI Taxonomy" id="8839"/>
    <lineage>
        <taxon>Eukaryota</taxon>
        <taxon>Metazoa</taxon>
        <taxon>Chordata</taxon>
        <taxon>Craniata</taxon>
        <taxon>Vertebrata</taxon>
        <taxon>Euteleostomi</taxon>
        <taxon>Archelosauria</taxon>
        <taxon>Archosauria</taxon>
        <taxon>Dinosauria</taxon>
        <taxon>Saurischia</taxon>
        <taxon>Theropoda</taxon>
        <taxon>Coelurosauria</taxon>
        <taxon>Aves</taxon>
        <taxon>Neognathae</taxon>
        <taxon>Galloanserae</taxon>
        <taxon>Anseriformes</taxon>
        <taxon>Anatidae</taxon>
        <taxon>Anatinae</taxon>
        <taxon>Anas</taxon>
    </lineage>
</organism>
<dbReference type="CTD" id="163154"/>
<dbReference type="Pfam" id="PF15776">
    <property type="entry name" value="PRR22"/>
    <property type="match status" value="2"/>
</dbReference>
<evidence type="ECO:0000256" key="1">
    <source>
        <dbReference type="SAM" id="MobiDB-lite"/>
    </source>
</evidence>